<gene>
    <name evidence="1" type="ORF">ONZ43_g5332</name>
</gene>
<evidence type="ECO:0000313" key="1">
    <source>
        <dbReference type="EMBL" id="KAJ8112708.1"/>
    </source>
</evidence>
<dbReference type="EMBL" id="JAPESX010001618">
    <property type="protein sequence ID" value="KAJ8112708.1"/>
    <property type="molecule type" value="Genomic_DNA"/>
</dbReference>
<evidence type="ECO:0000313" key="2">
    <source>
        <dbReference type="Proteomes" id="UP001153334"/>
    </source>
</evidence>
<sequence length="2255" mass="247560">MNKNEPIAIVGSACRFAGTIDTPSKLWELLREPRDMRREIPGDRFSVEGFYHPNGAYHGHSNVKHAYIMDHDPSHFDAEFFGIKPSEAKSMDPQQRVLLEVVYESIEAAGMTIAELSGSNTGVYAGLMTNDYGIMLTRDLAHVPTYHATGISGDGVTAIVLKNLSAAVADGDHIECVIRETGLNQDGSTPGITMPSAAAQEALIRSTYAKAGLDSRNRNDHPQYFEAHGTGTPAGDPIEAEAISNAFFPYKGSMNGDSHTKKDHPLYVGSIKTVLGHTEGSAGIAAILRASLALQNSTIPPNLLFNKLSERVAPFYDNLEILREAKPWPELAFGQVRRASVNSFGFGGANAHAILESYPPSRQKTNGISNVTGLLFTPCVFSASSEKILKAIFTSYASYLSGEPDIALQDLAWTLRQRRAAQVFRASFSVTSLNDLAAKIAARLQQGDSSIGVKALPPPLAGQHRGILGVFTGQGAQYARMGAELIEQSPLASRVIKDLEMMLSDLPVDERPSWSLRAEILANATSSRVHQAAISQPLCTAVQILMVDFLRAAKVNFCAVVGHSSGEIAAAYAASFLTAREAIYVAYYRGFHLCSATSPNNKRLLGGMLAVGTSMEKASELCARDQFDGRVSVAASNSSSSVTISGDEDAIAELQVILDTEKTFNRRLKVDKAYHSNHMRPCVSAYVRSLKACVRERQVQETGYSCTWYSSVFDEAIDPAVGVSCDYWAENMAKPVLFSQAITRATTEADFEIAIEVGAHPALKGPASQTMQEILSSEKAVPYFGTLSRGTSAVDAFSATLGQLWCILGPHYINLDNCEKALSGNWTKKHNVVKGLPTYPWEHGTSYWHEARASRHMRRRKKPVHPLLGHMTTDSTLHHQSWRHMLRTKEIGWLSGHAIQGQVVFPAAGYICSALEASRLLARDSNVRLFELTDFTIHHAVVLPEDDAGVEVLIELVHIVGTRSDRLEARFTYSAAVGHDVETLTLAASATVVVKLGSPSISLLPPRSTSLPLPHATNVDTDSFYSALADLGYEFSGPFCSLSQLTRIHGRSCSIVRVEPLEEESQSLLIHPAELDAAFQAILLACSYPRDEQLRVLHLPTSIRLIRVNPALYSARDLKHTQLLPIEAAIVPRVDGENAIVGDVNVFPPDSANGMVQLHGAELVPFGGAAAEKDDRQLFSTVQWINSRLDGSDYTPLSQHQHDAMRVLERISAAYLRQLDRQLPADHPSRFERPLSSYIDHARHITSLVDHGKHGHATEEWIADTPESVARASRDFSELPDVRLMHLVGERMLRVLRGETTMTAEFHKTDIVGDYFLNGVMMQASASWITGMMSQITERLPHLNVLEIGPGSGEGATSRISRAIDKRCLSYTYADGTVFYPRANDAKPVRTFDVALEPTGQGYVEGYYDVIIASWVLHAVKDILIHHFSRLEEVDFSIINSQTTVVSLTELDKPVFQNITEERFSALKQMFGYGKKLVWITSDRLDHQPYSNLTLGFGRTAVVETPDLSLQQLDVADPLAVSAQNIVRIVLRFVSTVPDTILWSKEPEIIVDSLGRERIPRLKPILSFNNRHNSSVRVIKQLVSTEDSAVALKTTEKGWISRDLTPRFSESLEEIDLRTTHSISTAIKTAVGHQYLILCVDKASEKMYAALVPSLASAYRLPITSIVPYMGDASTLSLLAAQVISASLLDIVSAGSTVLVHNATAEMAIALKAQSSLLDINLAFTSDFMDDPPERCKLTPYMTQYQLNKLVPTGIALFVGLSNSESQMEINEVEMMSCLPQHCRRETSRTLFCREGLSSAAPTANILQDAVNKVATYDPTDVHRARSLTKSIDVRSILEGASTDDPLAVIDWTTSRMLPITVEKADIRQKFRSDRTYWILGLSASLGASLCDWMIRQGAKNLVYTSRRPQLDESWIDSHRQDGVRIKVVACDLTDKAALQCAHMEICAELPPIAGVLNGAAVFRDNSILNMSFAELNDSLRPKVLGSLYLDRIFHDQDLEFFILTSSITGLLGSEGQANYAAANTFMCGLAAQRRRRGLAATAINLGAIVGIGMLERGDRKVSESIMQRLSLMPVSEGDFHQIIAEAIEAGRPDSAICGPELTTALRAVPFDQADSPGFFSNPMFSHFRLVGLDPQKTKGSKSNSVKELIAACKTKAELQSIIRGAFSNELRKVLDTTMSDDKLLEMRSIELGIDSLVSIDLRTWFANNLKVNIPVLKIMDNNPTGDLVLFAVDHVPAELVPMVTDRERLHHLRF</sequence>
<proteinExistence type="predicted"/>
<dbReference type="Proteomes" id="UP001153334">
    <property type="component" value="Unassembled WGS sequence"/>
</dbReference>
<organism evidence="1 2">
    <name type="scientific">Nemania bipapillata</name>
    <dbReference type="NCBI Taxonomy" id="110536"/>
    <lineage>
        <taxon>Eukaryota</taxon>
        <taxon>Fungi</taxon>
        <taxon>Dikarya</taxon>
        <taxon>Ascomycota</taxon>
        <taxon>Pezizomycotina</taxon>
        <taxon>Sordariomycetes</taxon>
        <taxon>Xylariomycetidae</taxon>
        <taxon>Xylariales</taxon>
        <taxon>Xylariaceae</taxon>
        <taxon>Nemania</taxon>
    </lineage>
</organism>
<name>A0ACC2IC55_9PEZI</name>
<protein>
    <submittedName>
        <fullName evidence="1">Uncharacterized protein</fullName>
    </submittedName>
</protein>
<keyword evidence="2" id="KW-1185">Reference proteome</keyword>
<comment type="caution">
    <text evidence="1">The sequence shown here is derived from an EMBL/GenBank/DDBJ whole genome shotgun (WGS) entry which is preliminary data.</text>
</comment>
<accession>A0ACC2IC55</accession>
<reference evidence="1" key="1">
    <citation type="submission" date="2022-11" db="EMBL/GenBank/DDBJ databases">
        <title>Genome Sequence of Nemania bipapillata.</title>
        <authorList>
            <person name="Buettner E."/>
        </authorList>
    </citation>
    <scope>NUCLEOTIDE SEQUENCE</scope>
    <source>
        <strain evidence="1">CP14</strain>
    </source>
</reference>